<dbReference type="EMBL" id="JAFREP010000023">
    <property type="protein sequence ID" value="MBO1321257.1"/>
    <property type="molecule type" value="Genomic_DNA"/>
</dbReference>
<comment type="caution">
    <text evidence="1">The sequence shown here is derived from an EMBL/GenBank/DDBJ whole genome shotgun (WGS) entry which is preliminary data.</text>
</comment>
<accession>A0A8J7U523</accession>
<evidence type="ECO:0000313" key="1">
    <source>
        <dbReference type="EMBL" id="MBO1321257.1"/>
    </source>
</evidence>
<evidence type="ECO:0000313" key="2">
    <source>
        <dbReference type="Proteomes" id="UP000664417"/>
    </source>
</evidence>
<dbReference type="RefSeq" id="WP_207861232.1">
    <property type="nucleotide sequence ID" value="NZ_JAFREP010000023.1"/>
</dbReference>
<organism evidence="1 2">
    <name type="scientific">Acanthopleuribacter pedis</name>
    <dbReference type="NCBI Taxonomy" id="442870"/>
    <lineage>
        <taxon>Bacteria</taxon>
        <taxon>Pseudomonadati</taxon>
        <taxon>Acidobacteriota</taxon>
        <taxon>Holophagae</taxon>
        <taxon>Acanthopleuribacterales</taxon>
        <taxon>Acanthopleuribacteraceae</taxon>
        <taxon>Acanthopleuribacter</taxon>
    </lineage>
</organism>
<keyword evidence="2" id="KW-1185">Reference proteome</keyword>
<dbReference type="Proteomes" id="UP000664417">
    <property type="component" value="Unassembled WGS sequence"/>
</dbReference>
<protein>
    <submittedName>
        <fullName evidence="1">Uncharacterized protein</fullName>
    </submittedName>
</protein>
<sequence length="140" mass="16160">MMRQRKLNPLFRQWLGDVQGFLINEQGDIVFCQKTGVTFSVSLVGDGRFMQMQYLVCEIPSRGKADYFYEALVLNALQPVGHVAYLGVDPVNDHLVLNSTLSTRWVYRASIGLHFKRFSEKAWNLQSQLKKDMYFQVASF</sequence>
<proteinExistence type="predicted"/>
<gene>
    <name evidence="1" type="ORF">J3U88_22445</name>
</gene>
<name>A0A8J7U523_9BACT</name>
<dbReference type="AlphaFoldDB" id="A0A8J7U523"/>
<reference evidence="1" key="1">
    <citation type="submission" date="2021-03" db="EMBL/GenBank/DDBJ databases">
        <authorList>
            <person name="Wang G."/>
        </authorList>
    </citation>
    <scope>NUCLEOTIDE SEQUENCE</scope>
    <source>
        <strain evidence="1">KCTC 12899</strain>
    </source>
</reference>